<evidence type="ECO:0000256" key="2">
    <source>
        <dbReference type="ARBA" id="ARBA00023015"/>
    </source>
</evidence>
<feature type="domain" description="HTH merR-type" evidence="6">
    <location>
        <begin position="4"/>
        <end position="73"/>
    </location>
</feature>
<organism evidence="7 8">
    <name type="scientific">Paenibacillus anaericanus</name>
    <dbReference type="NCBI Taxonomy" id="170367"/>
    <lineage>
        <taxon>Bacteria</taxon>
        <taxon>Bacillati</taxon>
        <taxon>Bacillota</taxon>
        <taxon>Bacilli</taxon>
        <taxon>Bacillales</taxon>
        <taxon>Paenibacillaceae</taxon>
        <taxon>Paenibacillus</taxon>
    </lineage>
</organism>
<evidence type="ECO:0000313" key="8">
    <source>
        <dbReference type="Proteomes" id="UP000279446"/>
    </source>
</evidence>
<dbReference type="PANTHER" id="PTHR30204:SF69">
    <property type="entry name" value="MERR-FAMILY TRANSCRIPTIONAL REGULATOR"/>
    <property type="match status" value="1"/>
</dbReference>
<dbReference type="SUPFAM" id="SSF46955">
    <property type="entry name" value="Putative DNA-binding domain"/>
    <property type="match status" value="1"/>
</dbReference>
<proteinExistence type="predicted"/>
<dbReference type="InterPro" id="IPR009061">
    <property type="entry name" value="DNA-bd_dom_put_sf"/>
</dbReference>
<dbReference type="AlphaFoldDB" id="A0A3S1BVA4"/>
<dbReference type="EMBL" id="RZNY01000002">
    <property type="protein sequence ID" value="RUT48269.1"/>
    <property type="molecule type" value="Genomic_DNA"/>
</dbReference>
<dbReference type="PROSITE" id="PS50937">
    <property type="entry name" value="HTH_MERR_2"/>
    <property type="match status" value="1"/>
</dbReference>
<evidence type="ECO:0000256" key="4">
    <source>
        <dbReference type="ARBA" id="ARBA00023163"/>
    </source>
</evidence>
<evidence type="ECO:0000256" key="5">
    <source>
        <dbReference type="SAM" id="Coils"/>
    </source>
</evidence>
<keyword evidence="3" id="KW-0238">DNA-binding</keyword>
<comment type="caution">
    <text evidence="7">The sequence shown here is derived from an EMBL/GenBank/DDBJ whole genome shotgun (WGS) entry which is preliminary data.</text>
</comment>
<dbReference type="GO" id="GO:0003677">
    <property type="term" value="F:DNA binding"/>
    <property type="evidence" value="ECO:0007669"/>
    <property type="project" value="UniProtKB-KW"/>
</dbReference>
<sequence>MKEYITISELSKLMNVSVHQIRYFEEKGVLYPAYTDTNQYRMYGIPEIYQLSHVLLLRKLNIPVQQIKESVMSYSTEDYRHLLEISLRDIEAEIDQLIQLKQFIQRTLKEHNETQNTPKENYEVKYVETRFMNKWIEFSEEEQINARNLYEKRGHLTNLFESDLHYLYADDKVTLCFESNESTDMRLEKGKYLTKRFLVTEENDILEEINKLHEAQTEKQYASLGPIVLIERSYLSMFDNHNLIYEIQVKISEV</sequence>
<keyword evidence="2" id="KW-0805">Transcription regulation</keyword>
<accession>A0A3S1BVA4</accession>
<keyword evidence="5" id="KW-0175">Coiled coil</keyword>
<dbReference type="Gene3D" id="1.10.1660.10">
    <property type="match status" value="1"/>
</dbReference>
<protein>
    <submittedName>
        <fullName evidence="7">MerR family transcriptional regulator</fullName>
    </submittedName>
</protein>
<dbReference type="PANTHER" id="PTHR30204">
    <property type="entry name" value="REDOX-CYCLING DRUG-SENSING TRANSCRIPTIONAL ACTIVATOR SOXR"/>
    <property type="match status" value="1"/>
</dbReference>
<dbReference type="OrthoDB" id="9773308at2"/>
<keyword evidence="8" id="KW-1185">Reference proteome</keyword>
<dbReference type="InterPro" id="IPR000551">
    <property type="entry name" value="MerR-type_HTH_dom"/>
</dbReference>
<dbReference type="Proteomes" id="UP000279446">
    <property type="component" value="Unassembled WGS sequence"/>
</dbReference>
<dbReference type="SMART" id="SM00422">
    <property type="entry name" value="HTH_MERR"/>
    <property type="match status" value="1"/>
</dbReference>
<evidence type="ECO:0000256" key="3">
    <source>
        <dbReference type="ARBA" id="ARBA00023125"/>
    </source>
</evidence>
<keyword evidence="4" id="KW-0804">Transcription</keyword>
<keyword evidence="1" id="KW-0678">Repressor</keyword>
<dbReference type="Pfam" id="PF13411">
    <property type="entry name" value="MerR_1"/>
    <property type="match status" value="1"/>
</dbReference>
<reference evidence="7 8" key="1">
    <citation type="submission" date="2018-12" db="EMBL/GenBank/DDBJ databases">
        <authorList>
            <person name="Sun L."/>
            <person name="Chen Z."/>
        </authorList>
    </citation>
    <scope>NUCLEOTIDE SEQUENCE [LARGE SCALE GENOMIC DNA]</scope>
    <source>
        <strain evidence="7 8">DSM 15890</strain>
    </source>
</reference>
<evidence type="ECO:0000313" key="7">
    <source>
        <dbReference type="EMBL" id="RUT48269.1"/>
    </source>
</evidence>
<gene>
    <name evidence="7" type="ORF">EJP82_03825</name>
</gene>
<evidence type="ECO:0000256" key="1">
    <source>
        <dbReference type="ARBA" id="ARBA00022491"/>
    </source>
</evidence>
<name>A0A3S1BVA4_9BACL</name>
<evidence type="ECO:0000259" key="6">
    <source>
        <dbReference type="PROSITE" id="PS50937"/>
    </source>
</evidence>
<dbReference type="InterPro" id="IPR047057">
    <property type="entry name" value="MerR_fam"/>
</dbReference>
<feature type="coiled-coil region" evidence="5">
    <location>
        <begin position="80"/>
        <end position="114"/>
    </location>
</feature>
<dbReference type="GO" id="GO:0003700">
    <property type="term" value="F:DNA-binding transcription factor activity"/>
    <property type="evidence" value="ECO:0007669"/>
    <property type="project" value="InterPro"/>
</dbReference>
<dbReference type="RefSeq" id="WP_127190690.1">
    <property type="nucleotide sequence ID" value="NZ_RZNY01000002.1"/>
</dbReference>